<dbReference type="InterPro" id="IPR006162">
    <property type="entry name" value="Ppantetheine_attach_site"/>
</dbReference>
<dbReference type="Pfam" id="PF00550">
    <property type="entry name" value="PP-binding"/>
    <property type="match status" value="1"/>
</dbReference>
<dbReference type="OrthoDB" id="4564178at2"/>
<evidence type="ECO:0000313" key="4">
    <source>
        <dbReference type="EMBL" id="QAT16825.1"/>
    </source>
</evidence>
<dbReference type="PROSITE" id="PS50075">
    <property type="entry name" value="CARRIER"/>
    <property type="match status" value="1"/>
</dbReference>
<dbReference type="PROSITE" id="PS00012">
    <property type="entry name" value="PHOSPHOPANTETHEINE"/>
    <property type="match status" value="1"/>
</dbReference>
<protein>
    <submittedName>
        <fullName evidence="4">Acyl carrier protein</fullName>
    </submittedName>
</protein>
<organism evidence="4 5">
    <name type="scientific">Velamenicoccus archaeovorus</name>
    <dbReference type="NCBI Taxonomy" id="1930593"/>
    <lineage>
        <taxon>Bacteria</taxon>
        <taxon>Pseudomonadati</taxon>
        <taxon>Candidatus Omnitrophota</taxon>
        <taxon>Candidatus Velamenicoccus</taxon>
    </lineage>
</organism>
<gene>
    <name evidence="4" type="ORF">BU251_03295</name>
</gene>
<reference evidence="4 5" key="1">
    <citation type="submission" date="2017-01" db="EMBL/GenBank/DDBJ databases">
        <title>First insights into the biology of 'candidatus Vampirococcus archaeovorus'.</title>
        <authorList>
            <person name="Kizina J."/>
            <person name="Jordan S."/>
            <person name="Stueber K."/>
            <person name="Reinhardt R."/>
            <person name="Harder J."/>
        </authorList>
    </citation>
    <scope>NUCLEOTIDE SEQUENCE [LARGE SCALE GENOMIC DNA]</scope>
    <source>
        <strain evidence="4 5">LiM</strain>
    </source>
</reference>
<evidence type="ECO:0000259" key="3">
    <source>
        <dbReference type="PROSITE" id="PS50075"/>
    </source>
</evidence>
<dbReference type="SUPFAM" id="SSF47336">
    <property type="entry name" value="ACP-like"/>
    <property type="match status" value="1"/>
</dbReference>
<sequence>MAPSIKDEILEIVATVIEKEAGDISLDAHLVQEVGADSMMALEILAALEKKYHIVVPEERLKEMTTVNKIIQMVETARKRG</sequence>
<dbReference type="InterPro" id="IPR009081">
    <property type="entry name" value="PP-bd_ACP"/>
</dbReference>
<dbReference type="Gene3D" id="1.10.1200.10">
    <property type="entry name" value="ACP-like"/>
    <property type="match status" value="1"/>
</dbReference>
<evidence type="ECO:0000256" key="1">
    <source>
        <dbReference type="ARBA" id="ARBA00022450"/>
    </source>
</evidence>
<keyword evidence="1" id="KW-0596">Phosphopantetheine</keyword>
<dbReference type="KEGG" id="vai:BU251_03295"/>
<dbReference type="Proteomes" id="UP000287243">
    <property type="component" value="Chromosome"/>
</dbReference>
<evidence type="ECO:0000256" key="2">
    <source>
        <dbReference type="ARBA" id="ARBA00022553"/>
    </source>
</evidence>
<keyword evidence="5" id="KW-1185">Reference proteome</keyword>
<dbReference type="AlphaFoldDB" id="A0A410P3P8"/>
<dbReference type="EMBL" id="CP019384">
    <property type="protein sequence ID" value="QAT16825.1"/>
    <property type="molecule type" value="Genomic_DNA"/>
</dbReference>
<feature type="domain" description="Carrier" evidence="3">
    <location>
        <begin position="3"/>
        <end position="78"/>
    </location>
</feature>
<dbReference type="InterPro" id="IPR036736">
    <property type="entry name" value="ACP-like_sf"/>
</dbReference>
<keyword evidence="2" id="KW-0597">Phosphoprotein</keyword>
<evidence type="ECO:0000313" key="5">
    <source>
        <dbReference type="Proteomes" id="UP000287243"/>
    </source>
</evidence>
<dbReference type="RefSeq" id="WP_128699466.1">
    <property type="nucleotide sequence ID" value="NZ_CP019384.1"/>
</dbReference>
<accession>A0A410P3P8</accession>
<proteinExistence type="predicted"/>
<name>A0A410P3P8_VELA1</name>